<sequence>MSSTLVRKWQDEALMAKCNFCAIEIGEAASSDAGLPELLRAHVPEGAQSYIVQRDANVSENEIGQLKEVLKRLAIQVSSETPLNASDQSTWVAPLLDEITLQAHTESPDPALLLQEEGGRATAEDARRLRAEQSRIQDELNATKKMLEQNQASFFQLHQELASLLAMQPLGASLRIAEEAPSPRESIRDAFNQLQFSDHWQKAQKAGTSGASVVTQAIEQFYGDIDGEMQSHAAVPLQSLLLAMRGDPDVLSCVLNTAAQLPASATWPIAVSKMCIAFMEHEVASGARDDDLSGALDLARCVQRYTLLEGIDARRRDAKQDRRAAPSFSEAELRLAFEMASISVLRHGGRQGLPLQGLTPETAQIVQADWQDVMENGNGQGFQQFLAQWTPWQALLSRRAARLAAEREAQQAMN</sequence>
<accession>A0ABU1N8C6</accession>
<feature type="domain" description="NEL" evidence="1">
    <location>
        <begin position="240"/>
        <end position="401"/>
    </location>
</feature>
<protein>
    <recommendedName>
        <fullName evidence="1">NEL domain-containing protein</fullName>
    </recommendedName>
</protein>
<gene>
    <name evidence="2" type="ORF">J2739_000456</name>
</gene>
<dbReference type="EMBL" id="JAVDRF010000001">
    <property type="protein sequence ID" value="MDR6534696.1"/>
    <property type="molecule type" value="Genomic_DNA"/>
</dbReference>
<dbReference type="Pfam" id="PF14496">
    <property type="entry name" value="NEL"/>
    <property type="match status" value="1"/>
</dbReference>
<evidence type="ECO:0000313" key="3">
    <source>
        <dbReference type="Proteomes" id="UP001184230"/>
    </source>
</evidence>
<evidence type="ECO:0000313" key="2">
    <source>
        <dbReference type="EMBL" id="MDR6534696.1"/>
    </source>
</evidence>
<name>A0ABU1N8C6_9BURK</name>
<dbReference type="Proteomes" id="UP001184230">
    <property type="component" value="Unassembled WGS sequence"/>
</dbReference>
<organism evidence="2 3">
    <name type="scientific">Variovorax soli</name>
    <dbReference type="NCBI Taxonomy" id="376815"/>
    <lineage>
        <taxon>Bacteria</taxon>
        <taxon>Pseudomonadati</taxon>
        <taxon>Pseudomonadota</taxon>
        <taxon>Betaproteobacteria</taxon>
        <taxon>Burkholderiales</taxon>
        <taxon>Comamonadaceae</taxon>
        <taxon>Variovorax</taxon>
    </lineage>
</organism>
<dbReference type="InterPro" id="IPR029487">
    <property type="entry name" value="NEL_dom"/>
</dbReference>
<reference evidence="2 3" key="1">
    <citation type="submission" date="2023-07" db="EMBL/GenBank/DDBJ databases">
        <title>Sorghum-associated microbial communities from plants grown in Nebraska, USA.</title>
        <authorList>
            <person name="Schachtman D."/>
        </authorList>
    </citation>
    <scope>NUCLEOTIDE SEQUENCE [LARGE SCALE GENOMIC DNA]</scope>
    <source>
        <strain evidence="2 3">DS1781</strain>
    </source>
</reference>
<proteinExistence type="predicted"/>
<evidence type="ECO:0000259" key="1">
    <source>
        <dbReference type="Pfam" id="PF14496"/>
    </source>
</evidence>
<dbReference type="RefSeq" id="WP_309898086.1">
    <property type="nucleotide sequence ID" value="NZ_JAVDRF010000001.1"/>
</dbReference>
<keyword evidence="3" id="KW-1185">Reference proteome</keyword>
<comment type="caution">
    <text evidence="2">The sequence shown here is derived from an EMBL/GenBank/DDBJ whole genome shotgun (WGS) entry which is preliminary data.</text>
</comment>
<dbReference type="Gene3D" id="1.20.58.360">
    <property type="entry name" value="Shigella T3SS effector IpaH defines"/>
    <property type="match status" value="1"/>
</dbReference>